<reference evidence="2" key="1">
    <citation type="submission" date="2010-08" db="EMBL/GenBank/DDBJ databases">
        <authorList>
            <person name="Muzny D."/>
            <person name="Qin X."/>
            <person name="Buhay C."/>
            <person name="Dugan-Rocha S."/>
            <person name="Ding Y."/>
            <person name="Chen G."/>
            <person name="Hawes A."/>
            <person name="Holder M."/>
            <person name="Jhangiani S."/>
            <person name="Johnson A."/>
            <person name="Khan Z."/>
            <person name="Li Z."/>
            <person name="Liu W."/>
            <person name="Liu X."/>
            <person name="Perez L."/>
            <person name="Shen H."/>
            <person name="Wang Q."/>
            <person name="Watt J."/>
            <person name="Xi L."/>
            <person name="Xin Y."/>
            <person name="Zhou J."/>
            <person name="Deng J."/>
            <person name="Jiang H."/>
            <person name="Liu Y."/>
            <person name="Qu J."/>
            <person name="Song X.-Z."/>
            <person name="Zhang L."/>
            <person name="Villasana D."/>
            <person name="Johnson A."/>
            <person name="Liu J."/>
            <person name="Liyanage D."/>
            <person name="Lorensuhewa L."/>
            <person name="Robinson T."/>
            <person name="Song A."/>
            <person name="Song B.-B."/>
            <person name="Dinh H."/>
            <person name="Thornton R."/>
            <person name="Coyle M."/>
            <person name="Francisco L."/>
            <person name="Jackson L."/>
            <person name="Javaid M."/>
            <person name="Korchina V."/>
            <person name="Kovar C."/>
            <person name="Mata R."/>
            <person name="Mathew T."/>
            <person name="Ngo R."/>
            <person name="Nguyen L."/>
            <person name="Nguyen N."/>
            <person name="Okwuonu G."/>
            <person name="Ongeri F."/>
            <person name="Pham C."/>
            <person name="Simmons D."/>
            <person name="Wilczek-Boney K."/>
            <person name="Hale W."/>
            <person name="Jakkamsetti A."/>
            <person name="Pham P."/>
            <person name="Ruth R."/>
            <person name="San Lucas F."/>
            <person name="Warren J."/>
            <person name="Zhang J."/>
            <person name="Zhao Z."/>
            <person name="Zhou C."/>
            <person name="Zhu D."/>
            <person name="Lee S."/>
            <person name="Bess C."/>
            <person name="Blankenburg K."/>
            <person name="Forbes L."/>
            <person name="Fu Q."/>
            <person name="Gubbala S."/>
            <person name="Hirani K."/>
            <person name="Jayaseelan J.C."/>
            <person name="Lara F."/>
            <person name="Munidasa M."/>
            <person name="Palculict T."/>
            <person name="Patil S."/>
            <person name="Pu L.-L."/>
            <person name="Saada N."/>
            <person name="Tang L."/>
            <person name="Weissenberger G."/>
            <person name="Zhu Y."/>
            <person name="Hemphill L."/>
            <person name="Shang Y."/>
            <person name="Youmans B."/>
            <person name="Ayvaz T."/>
            <person name="Ross M."/>
            <person name="Santibanez J."/>
            <person name="Aqrawi P."/>
            <person name="Gross S."/>
            <person name="Joshi V."/>
            <person name="Fowler G."/>
            <person name="Nazareth L."/>
            <person name="Reid J."/>
            <person name="Worley K."/>
            <person name="Petrosino J."/>
            <person name="Highlander S."/>
            <person name="Gibbs R."/>
        </authorList>
    </citation>
    <scope>NUCLEOTIDE SEQUENCE [LARGE SCALE GENOMIC DNA]</scope>
    <source>
        <strain evidence="2">DSM 15272</strain>
    </source>
</reference>
<dbReference type="Proteomes" id="UP000003111">
    <property type="component" value="Unassembled WGS sequence"/>
</dbReference>
<dbReference type="EMBL" id="ACLF03000003">
    <property type="protein sequence ID" value="EFQ84017.1"/>
    <property type="molecule type" value="Genomic_DNA"/>
</dbReference>
<dbReference type="PROSITE" id="PS51704">
    <property type="entry name" value="GP_PDE"/>
    <property type="match status" value="1"/>
</dbReference>
<dbReference type="Gene3D" id="3.20.20.190">
    <property type="entry name" value="Phosphatidylinositol (PI) phosphodiesterase"/>
    <property type="match status" value="1"/>
</dbReference>
<evidence type="ECO:0000259" key="1">
    <source>
        <dbReference type="PROSITE" id="PS51704"/>
    </source>
</evidence>
<name>E2S9U3_9ACTN</name>
<dbReference type="AlphaFoldDB" id="E2S9U3"/>
<sequence>MTTSNGAVLGFLDRPAPRAMAHRGGALVSENLGIENSLAAFRHAVELGYSILETDVHVTRDGVVYASHDGRLSRLTGRDVRISEVTSSDLDELLLDDRQPFARLEVLLAEFPDAAFSIDVKADDAVDPTCDLIDRTGTGARVCLASFDHARLRRIRARLPEVVTAASQREAALVVLLPTSVLRRWPVAADCVSLPRRWSGLPLISRRLVRRCRALDLPLHVWTVDEPEHMTELLDLGIDGIFTDRTDVLRAVLIDRGEWTTP</sequence>
<evidence type="ECO:0000313" key="2">
    <source>
        <dbReference type="EMBL" id="EFQ84017.1"/>
    </source>
</evidence>
<dbReference type="InterPro" id="IPR030395">
    <property type="entry name" value="GP_PDE_dom"/>
</dbReference>
<keyword evidence="3" id="KW-1185">Reference proteome</keyword>
<dbReference type="GO" id="GO:0008081">
    <property type="term" value="F:phosphoric diester hydrolase activity"/>
    <property type="evidence" value="ECO:0007669"/>
    <property type="project" value="InterPro"/>
</dbReference>
<dbReference type="HOGENOM" id="CLU_030006_5_0_11"/>
<dbReference type="PANTHER" id="PTHR43805">
    <property type="entry name" value="GLYCEROPHOSPHORYL DIESTER PHOSPHODIESTERASE"/>
    <property type="match status" value="1"/>
</dbReference>
<accession>E2S9U3</accession>
<dbReference type="PANTHER" id="PTHR43805:SF1">
    <property type="entry name" value="GP-PDE DOMAIN-CONTAINING PROTEIN"/>
    <property type="match status" value="1"/>
</dbReference>
<dbReference type="SUPFAM" id="SSF51695">
    <property type="entry name" value="PLC-like phosphodiesterases"/>
    <property type="match status" value="1"/>
</dbReference>
<dbReference type="OrthoDB" id="5241788at2"/>
<comment type="caution">
    <text evidence="2">The sequence shown here is derived from an EMBL/GenBank/DDBJ whole genome shotgun (WGS) entry which is preliminary data.</text>
</comment>
<dbReference type="InterPro" id="IPR017946">
    <property type="entry name" value="PLC-like_Pdiesterase_TIM-brl"/>
</dbReference>
<gene>
    <name evidence="2" type="ORF">HMPREF0063_10733</name>
</gene>
<organism evidence="2 3">
    <name type="scientific">Aeromicrobium marinum DSM 15272</name>
    <dbReference type="NCBI Taxonomy" id="585531"/>
    <lineage>
        <taxon>Bacteria</taxon>
        <taxon>Bacillati</taxon>
        <taxon>Actinomycetota</taxon>
        <taxon>Actinomycetes</taxon>
        <taxon>Propionibacteriales</taxon>
        <taxon>Nocardioidaceae</taxon>
        <taxon>Aeromicrobium</taxon>
    </lineage>
</organism>
<dbReference type="Pfam" id="PF03009">
    <property type="entry name" value="GDPD"/>
    <property type="match status" value="1"/>
</dbReference>
<feature type="domain" description="GP-PDE" evidence="1">
    <location>
        <begin position="17"/>
        <end position="253"/>
    </location>
</feature>
<dbReference type="GO" id="GO:0006629">
    <property type="term" value="P:lipid metabolic process"/>
    <property type="evidence" value="ECO:0007669"/>
    <property type="project" value="InterPro"/>
</dbReference>
<dbReference type="RefSeq" id="WP_007077755.1">
    <property type="nucleotide sequence ID" value="NZ_CM001024.1"/>
</dbReference>
<dbReference type="eggNOG" id="COG0584">
    <property type="taxonomic scope" value="Bacteria"/>
</dbReference>
<dbReference type="STRING" id="585531.HMPREF0063_10733"/>
<proteinExistence type="predicted"/>
<evidence type="ECO:0000313" key="3">
    <source>
        <dbReference type="Proteomes" id="UP000003111"/>
    </source>
</evidence>
<protein>
    <submittedName>
        <fullName evidence="2">Glycerophosphodiester phosphodiesterase family protein</fullName>
    </submittedName>
</protein>